<dbReference type="Proteomes" id="UP000774804">
    <property type="component" value="Unassembled WGS sequence"/>
</dbReference>
<gene>
    <name evidence="6" type="ORF">JG687_00012335</name>
    <name evidence="7" type="ORF">PC110_g18596</name>
    <name evidence="2" type="ORF">PC113_g18011</name>
    <name evidence="3" type="ORF">PC115_g17561</name>
    <name evidence="4" type="ORF">PC117_g19777</name>
    <name evidence="5" type="ORF">PC118_g18161</name>
</gene>
<keyword evidence="1" id="KW-0732">Signal</keyword>
<accession>A0A329RJU5</accession>
<reference evidence="7 8" key="1">
    <citation type="submission" date="2018-01" db="EMBL/GenBank/DDBJ databases">
        <title>Draft genome of the strawberry crown rot pathogen Phytophthora cactorum.</title>
        <authorList>
            <person name="Armitage A.D."/>
            <person name="Lysoe E."/>
            <person name="Nellist C.F."/>
            <person name="Harrison R.J."/>
            <person name="Brurberg M.B."/>
        </authorList>
    </citation>
    <scope>NUCLEOTIDE SEQUENCE [LARGE SCALE GENOMIC DNA]</scope>
    <source>
        <strain evidence="7 8">10300</strain>
    </source>
</reference>
<proteinExistence type="predicted"/>
<feature type="signal peptide" evidence="1">
    <location>
        <begin position="1"/>
        <end position="25"/>
    </location>
</feature>
<dbReference type="Proteomes" id="UP000736787">
    <property type="component" value="Unassembled WGS sequence"/>
</dbReference>
<dbReference type="VEuPathDB" id="FungiDB:PC110_g18596"/>
<protein>
    <submittedName>
        <fullName evidence="7">Uncharacterized protein</fullName>
    </submittedName>
</protein>
<dbReference type="EMBL" id="MJFZ01000808">
    <property type="protein sequence ID" value="RAW24983.1"/>
    <property type="molecule type" value="Genomic_DNA"/>
</dbReference>
<dbReference type="Proteomes" id="UP000735874">
    <property type="component" value="Unassembled WGS sequence"/>
</dbReference>
<name>A0A329RJU5_9STRA</name>
<dbReference type="Proteomes" id="UP000688947">
    <property type="component" value="Unassembled WGS sequence"/>
</dbReference>
<dbReference type="Proteomes" id="UP000697107">
    <property type="component" value="Unassembled WGS sequence"/>
</dbReference>
<dbReference type="EMBL" id="RCML01000879">
    <property type="protein sequence ID" value="KAG2968202.1"/>
    <property type="molecule type" value="Genomic_DNA"/>
</dbReference>
<dbReference type="Proteomes" id="UP000251314">
    <property type="component" value="Unassembled WGS sequence"/>
</dbReference>
<evidence type="ECO:0000313" key="7">
    <source>
        <dbReference type="EMBL" id="RAW24983.1"/>
    </source>
</evidence>
<evidence type="ECO:0000313" key="3">
    <source>
        <dbReference type="EMBL" id="KAG2896275.1"/>
    </source>
</evidence>
<dbReference type="AlphaFoldDB" id="A0A329RJU5"/>
<dbReference type="EMBL" id="RCMK01000881">
    <property type="protein sequence ID" value="KAG2909070.1"/>
    <property type="molecule type" value="Genomic_DNA"/>
</dbReference>
<dbReference type="OrthoDB" id="165679at2759"/>
<evidence type="ECO:0000256" key="1">
    <source>
        <dbReference type="SAM" id="SignalP"/>
    </source>
</evidence>
<reference evidence="6" key="3">
    <citation type="submission" date="2021-01" db="EMBL/GenBank/DDBJ databases">
        <title>Phytophthora aleatoria, a newly-described species from Pinus radiata is distinct from Phytophthora cactorum isolates based on comparative genomics.</title>
        <authorList>
            <person name="Mcdougal R."/>
            <person name="Panda P."/>
            <person name="Williams N."/>
            <person name="Studholme D.J."/>
        </authorList>
    </citation>
    <scope>NUCLEOTIDE SEQUENCE</scope>
    <source>
        <strain evidence="6">NZFS 3830</strain>
    </source>
</reference>
<evidence type="ECO:0000313" key="2">
    <source>
        <dbReference type="EMBL" id="KAG2846310.1"/>
    </source>
</evidence>
<evidence type="ECO:0000313" key="5">
    <source>
        <dbReference type="EMBL" id="KAG2968202.1"/>
    </source>
</evidence>
<evidence type="ECO:0000313" key="6">
    <source>
        <dbReference type="EMBL" id="KAG6953536.1"/>
    </source>
</evidence>
<evidence type="ECO:0000313" key="4">
    <source>
        <dbReference type="EMBL" id="KAG2909070.1"/>
    </source>
</evidence>
<dbReference type="EMBL" id="RCMG01000815">
    <property type="protein sequence ID" value="KAG2846310.1"/>
    <property type="molecule type" value="Genomic_DNA"/>
</dbReference>
<sequence length="134" mass="14220">MNSRPMSALVVAATLLVACCALAFASYTYPQCAANGKGCCEFGTGSMRNRGYVMIALEGDDMVVTCSNGVLRCSYENPNKKAHYEAAENVTCPDFGSMMESRSEITYLEGVQAKKTSTDDEVAAGTVKAADISD</sequence>
<reference evidence="2" key="2">
    <citation type="submission" date="2018-10" db="EMBL/GenBank/DDBJ databases">
        <title>Effector identification in a new, highly contiguous assembly of the strawberry crown rot pathogen Phytophthora cactorum.</title>
        <authorList>
            <person name="Armitage A.D."/>
            <person name="Nellist C.F."/>
            <person name="Bates H."/>
            <person name="Vickerstaff R.J."/>
            <person name="Harrison R.J."/>
        </authorList>
    </citation>
    <scope>NUCLEOTIDE SEQUENCE</scope>
    <source>
        <strain evidence="2">15-7</strain>
        <strain evidence="3">4032</strain>
        <strain evidence="4">4040</strain>
        <strain evidence="5">P415</strain>
    </source>
</reference>
<organism evidence="7 8">
    <name type="scientific">Phytophthora cactorum</name>
    <dbReference type="NCBI Taxonomy" id="29920"/>
    <lineage>
        <taxon>Eukaryota</taxon>
        <taxon>Sar</taxon>
        <taxon>Stramenopiles</taxon>
        <taxon>Oomycota</taxon>
        <taxon>Peronosporomycetes</taxon>
        <taxon>Peronosporales</taxon>
        <taxon>Peronosporaceae</taxon>
        <taxon>Phytophthora</taxon>
    </lineage>
</organism>
<comment type="caution">
    <text evidence="7">The sequence shown here is derived from an EMBL/GenBank/DDBJ whole genome shotgun (WGS) entry which is preliminary data.</text>
</comment>
<evidence type="ECO:0000313" key="8">
    <source>
        <dbReference type="Proteomes" id="UP000251314"/>
    </source>
</evidence>
<dbReference type="PROSITE" id="PS51257">
    <property type="entry name" value="PROKAR_LIPOPROTEIN"/>
    <property type="match status" value="1"/>
</dbReference>
<dbReference type="EMBL" id="RCMI01000842">
    <property type="protein sequence ID" value="KAG2896275.1"/>
    <property type="molecule type" value="Genomic_DNA"/>
</dbReference>
<dbReference type="EMBL" id="JAENGZ010000818">
    <property type="protein sequence ID" value="KAG6953536.1"/>
    <property type="molecule type" value="Genomic_DNA"/>
</dbReference>
<keyword evidence="8" id="KW-1185">Reference proteome</keyword>
<feature type="chain" id="PRO_5039985439" evidence="1">
    <location>
        <begin position="26"/>
        <end position="134"/>
    </location>
</feature>